<name>A0AAE1CIP2_9PEZI</name>
<evidence type="ECO:0000313" key="3">
    <source>
        <dbReference type="Proteomes" id="UP001270362"/>
    </source>
</evidence>
<organism evidence="2 3">
    <name type="scientific">Podospora appendiculata</name>
    <dbReference type="NCBI Taxonomy" id="314037"/>
    <lineage>
        <taxon>Eukaryota</taxon>
        <taxon>Fungi</taxon>
        <taxon>Dikarya</taxon>
        <taxon>Ascomycota</taxon>
        <taxon>Pezizomycotina</taxon>
        <taxon>Sordariomycetes</taxon>
        <taxon>Sordariomycetidae</taxon>
        <taxon>Sordariales</taxon>
        <taxon>Podosporaceae</taxon>
        <taxon>Podospora</taxon>
    </lineage>
</organism>
<proteinExistence type="predicted"/>
<reference evidence="2" key="1">
    <citation type="journal article" date="2023" name="Mol. Phylogenet. Evol.">
        <title>Genome-scale phylogeny and comparative genomics of the fungal order Sordariales.</title>
        <authorList>
            <person name="Hensen N."/>
            <person name="Bonometti L."/>
            <person name="Westerberg I."/>
            <person name="Brannstrom I.O."/>
            <person name="Guillou S."/>
            <person name="Cros-Aarteil S."/>
            <person name="Calhoun S."/>
            <person name="Haridas S."/>
            <person name="Kuo A."/>
            <person name="Mondo S."/>
            <person name="Pangilinan J."/>
            <person name="Riley R."/>
            <person name="LaButti K."/>
            <person name="Andreopoulos B."/>
            <person name="Lipzen A."/>
            <person name="Chen C."/>
            <person name="Yan M."/>
            <person name="Daum C."/>
            <person name="Ng V."/>
            <person name="Clum A."/>
            <person name="Steindorff A."/>
            <person name="Ohm R.A."/>
            <person name="Martin F."/>
            <person name="Silar P."/>
            <person name="Natvig D.O."/>
            <person name="Lalanne C."/>
            <person name="Gautier V."/>
            <person name="Ament-Velasquez S.L."/>
            <person name="Kruys A."/>
            <person name="Hutchinson M.I."/>
            <person name="Powell A.J."/>
            <person name="Barry K."/>
            <person name="Miller A.N."/>
            <person name="Grigoriev I.V."/>
            <person name="Debuchy R."/>
            <person name="Gladieux P."/>
            <person name="Hiltunen Thoren M."/>
            <person name="Johannesson H."/>
        </authorList>
    </citation>
    <scope>NUCLEOTIDE SEQUENCE</scope>
    <source>
        <strain evidence="2">CBS 314.62</strain>
    </source>
</reference>
<evidence type="ECO:0000256" key="1">
    <source>
        <dbReference type="SAM" id="MobiDB-lite"/>
    </source>
</evidence>
<gene>
    <name evidence="2" type="ORF">B0T22DRAFT_489012</name>
</gene>
<protein>
    <submittedName>
        <fullName evidence="2">Uncharacterized protein</fullName>
    </submittedName>
</protein>
<sequence length="240" mass="26974">MLEIQYQNLCKSLCCRTCLTSLVRKGWLFHYVTATTISIATHLCLCDHLPSMPTDTNTTDTTDTSGPCCRAEAYNIFRKEWGALHIKLQDDAEARDTQERESRVVLDNKARAASAALYATAYQRAATSGPRFLRLKRGVQRWKTRCSAAYWACFTEFVAKEAALEAGIAARRQDEMRAFLEQRRALLERNRKYMCVLCYEWMVAATEGVRTTPGDGGAADVEGGGEEEAGSRPCHYFKLS</sequence>
<accession>A0AAE1CIP2</accession>
<keyword evidence="3" id="KW-1185">Reference proteome</keyword>
<evidence type="ECO:0000313" key="2">
    <source>
        <dbReference type="EMBL" id="KAK3695769.1"/>
    </source>
</evidence>
<dbReference type="EMBL" id="JAULSO010000001">
    <property type="protein sequence ID" value="KAK3695769.1"/>
    <property type="molecule type" value="Genomic_DNA"/>
</dbReference>
<reference evidence="2" key="2">
    <citation type="submission" date="2023-06" db="EMBL/GenBank/DDBJ databases">
        <authorList>
            <consortium name="Lawrence Berkeley National Laboratory"/>
            <person name="Haridas S."/>
            <person name="Hensen N."/>
            <person name="Bonometti L."/>
            <person name="Westerberg I."/>
            <person name="Brannstrom I.O."/>
            <person name="Guillou S."/>
            <person name="Cros-Aarteil S."/>
            <person name="Calhoun S."/>
            <person name="Kuo A."/>
            <person name="Mondo S."/>
            <person name="Pangilinan J."/>
            <person name="Riley R."/>
            <person name="Labutti K."/>
            <person name="Andreopoulos B."/>
            <person name="Lipzen A."/>
            <person name="Chen C."/>
            <person name="Yanf M."/>
            <person name="Daum C."/>
            <person name="Ng V."/>
            <person name="Clum A."/>
            <person name="Steindorff A."/>
            <person name="Ohm R."/>
            <person name="Martin F."/>
            <person name="Silar P."/>
            <person name="Natvig D."/>
            <person name="Lalanne C."/>
            <person name="Gautier V."/>
            <person name="Ament-Velasquez S.L."/>
            <person name="Kruys A."/>
            <person name="Hutchinson M.I."/>
            <person name="Powell A.J."/>
            <person name="Barry K."/>
            <person name="Miller A.N."/>
            <person name="Grigoriev I.V."/>
            <person name="Debuchy R."/>
            <person name="Gladieux P."/>
            <person name="Thoren M.H."/>
            <person name="Johannesson H."/>
        </authorList>
    </citation>
    <scope>NUCLEOTIDE SEQUENCE</scope>
    <source>
        <strain evidence="2">CBS 314.62</strain>
    </source>
</reference>
<dbReference type="Proteomes" id="UP001270362">
    <property type="component" value="Unassembled WGS sequence"/>
</dbReference>
<feature type="region of interest" description="Disordered" evidence="1">
    <location>
        <begin position="212"/>
        <end position="231"/>
    </location>
</feature>
<dbReference type="AlphaFoldDB" id="A0AAE1CIP2"/>
<comment type="caution">
    <text evidence="2">The sequence shown here is derived from an EMBL/GenBank/DDBJ whole genome shotgun (WGS) entry which is preliminary data.</text>
</comment>